<gene>
    <name evidence="5" type="ORF">AV926_10205</name>
</gene>
<comment type="subcellular location">
    <subcellularLocation>
        <location evidence="1">Periplasm</location>
    </subcellularLocation>
</comment>
<evidence type="ECO:0000256" key="3">
    <source>
        <dbReference type="ARBA" id="ARBA00022729"/>
    </source>
</evidence>
<evidence type="ECO:0000313" key="6">
    <source>
        <dbReference type="Proteomes" id="UP000076630"/>
    </source>
</evidence>
<dbReference type="RefSeq" id="WP_038988060.1">
    <property type="nucleotide sequence ID" value="NZ_JACAJN010000016.1"/>
</dbReference>
<keyword evidence="6" id="KW-1185">Reference proteome</keyword>
<keyword evidence="3" id="KW-0732">Signal</keyword>
<dbReference type="OrthoDB" id="6191474at2"/>
<comment type="similarity">
    <text evidence="2">Belongs to the bacterial solute-binding protein SsuA/TauA family.</text>
</comment>
<dbReference type="Pfam" id="PF22384">
    <property type="entry name" value="PBP2_Ca3427_like"/>
    <property type="match status" value="1"/>
</dbReference>
<name>A0A163YWK8_9FLAO</name>
<feature type="domain" description="Ca3427-like PBP 2" evidence="4">
    <location>
        <begin position="97"/>
        <end position="179"/>
    </location>
</feature>
<reference evidence="5 6" key="1">
    <citation type="submission" date="2016-01" db="EMBL/GenBank/DDBJ databases">
        <title>Whole genome sequencing of Myroides marinus L41.</title>
        <authorList>
            <person name="Hong K.W."/>
        </authorList>
    </citation>
    <scope>NUCLEOTIDE SEQUENCE [LARGE SCALE GENOMIC DNA]</scope>
    <source>
        <strain evidence="5 6">L41</strain>
    </source>
</reference>
<protein>
    <submittedName>
        <fullName evidence="5">ABC transporter substrate-binding protein</fullName>
    </submittedName>
</protein>
<accession>A0A163YWK8</accession>
<dbReference type="Gene3D" id="3.40.190.10">
    <property type="entry name" value="Periplasmic binding protein-like II"/>
    <property type="match status" value="2"/>
</dbReference>
<sequence>MAKVNIIGVPEHFNLPWHLCIENGEFEELGINLQWTDIPEGTGKMCQMLRNNETDLAVILTEGIVKDISEGNPSTIIQEYVASPLQWGIHVAHNSPFNKVEDLEGKRIAISRFGSGSHLMAIVHAQKMGWSIDNLQFVIVNTLDNAVKALTEGEADYFMWEHFMTKPVVDKGIFRRLGDCPTPWPSFMIVANNSFLEKNKGLINNLLDCINTTTAEFKMIPSIDRTLATKYNIEIEDIKEWMNMTMWSQRQLSERHFNKVQQQLIDLGLITNTINYCDTVL</sequence>
<dbReference type="EMBL" id="LQNU01000056">
    <property type="protein sequence ID" value="KZE80493.1"/>
    <property type="molecule type" value="Genomic_DNA"/>
</dbReference>
<proteinExistence type="inferred from homology"/>
<organism evidence="5 6">
    <name type="scientific">Myroides marinus</name>
    <dbReference type="NCBI Taxonomy" id="703342"/>
    <lineage>
        <taxon>Bacteria</taxon>
        <taxon>Pseudomonadati</taxon>
        <taxon>Bacteroidota</taxon>
        <taxon>Flavobacteriia</taxon>
        <taxon>Flavobacteriales</taxon>
        <taxon>Flavobacteriaceae</taxon>
        <taxon>Myroides</taxon>
    </lineage>
</organism>
<dbReference type="GO" id="GO:0042597">
    <property type="term" value="C:periplasmic space"/>
    <property type="evidence" value="ECO:0007669"/>
    <property type="project" value="UniProtKB-SubCell"/>
</dbReference>
<dbReference type="SUPFAM" id="SSF53850">
    <property type="entry name" value="Periplasmic binding protein-like II"/>
    <property type="match status" value="1"/>
</dbReference>
<comment type="caution">
    <text evidence="5">The sequence shown here is derived from an EMBL/GenBank/DDBJ whole genome shotgun (WGS) entry which is preliminary data.</text>
</comment>
<evidence type="ECO:0000256" key="2">
    <source>
        <dbReference type="ARBA" id="ARBA00010742"/>
    </source>
</evidence>
<dbReference type="Proteomes" id="UP000076630">
    <property type="component" value="Unassembled WGS sequence"/>
</dbReference>
<dbReference type="PANTHER" id="PTHR30024:SF47">
    <property type="entry name" value="TAURINE-BINDING PERIPLASMIC PROTEIN"/>
    <property type="match status" value="1"/>
</dbReference>
<dbReference type="PANTHER" id="PTHR30024">
    <property type="entry name" value="ALIPHATIC SULFONATES-BINDING PROTEIN-RELATED"/>
    <property type="match status" value="1"/>
</dbReference>
<evidence type="ECO:0000259" key="4">
    <source>
        <dbReference type="Pfam" id="PF22384"/>
    </source>
</evidence>
<dbReference type="CDD" id="cd13637">
    <property type="entry name" value="PBP2_Ca3427_like"/>
    <property type="match status" value="1"/>
</dbReference>
<evidence type="ECO:0000256" key="1">
    <source>
        <dbReference type="ARBA" id="ARBA00004418"/>
    </source>
</evidence>
<evidence type="ECO:0000313" key="5">
    <source>
        <dbReference type="EMBL" id="KZE80493.1"/>
    </source>
</evidence>
<dbReference type="AlphaFoldDB" id="A0A163YWK8"/>
<dbReference type="InterPro" id="IPR054364">
    <property type="entry name" value="Ca3427-like_PBP2"/>
</dbReference>